<dbReference type="InterPro" id="IPR033985">
    <property type="entry name" value="SusD-like_N"/>
</dbReference>
<keyword evidence="4" id="KW-0472">Membrane</keyword>
<sequence length="492" mass="53576">MKSVKINSIILVILTALFAACSPDLDLSPLGSQSVSTYYKTAADADAATIAMYGQLRNMYRDEILVTPNVVATDDGIPFLTGNADRVAMWRYGTVPTNTFVGNIWSNAYTAIQRSNIVIERVPAIPMDETTKKGYVGEARFLRALQYFTLAQFFGGVPLVTKETTSLEGVEVARSSVDEVYKLIESDLKEAETVLPKNYTGSNIGRATAGAAKGLLAKVYLTWAGKNASSPYWSQAAAKAKEVIDLGTYDLWANYADVFELKNRGGKESLFEVMYITDLAGNNFATGYAPRGAPIVPNGGSGIFRVSKSLFDSYPAADKRKPVTFLTSYINPTTKASVALSVEDTDPAKAVSFWKLADLTSTIGGNGGKSFSLLRFSDVLLIYAEALSEASNGPNAEAYTALNRVRNRAGLDPLSGLTRQQFKEAVLLERRLEFCFEGNRWFDLARTGRLVDAVKAETSFGRAPTVQPFHALLPIPQREIDANPALKQNEGY</sequence>
<proteinExistence type="inferred from homology"/>
<dbReference type="Pfam" id="PF07980">
    <property type="entry name" value="SusD_RagB"/>
    <property type="match status" value="1"/>
</dbReference>
<keyword evidence="3 6" id="KW-0732">Signal</keyword>
<evidence type="ECO:0000259" key="7">
    <source>
        <dbReference type="Pfam" id="PF07980"/>
    </source>
</evidence>
<dbReference type="Proteomes" id="UP000441754">
    <property type="component" value="Unassembled WGS sequence"/>
</dbReference>
<evidence type="ECO:0000256" key="2">
    <source>
        <dbReference type="ARBA" id="ARBA00006275"/>
    </source>
</evidence>
<evidence type="ECO:0000259" key="8">
    <source>
        <dbReference type="Pfam" id="PF14322"/>
    </source>
</evidence>
<evidence type="ECO:0000256" key="6">
    <source>
        <dbReference type="SAM" id="SignalP"/>
    </source>
</evidence>
<feature type="signal peptide" evidence="6">
    <location>
        <begin position="1"/>
        <end position="19"/>
    </location>
</feature>
<feature type="domain" description="RagB/SusD" evidence="7">
    <location>
        <begin position="358"/>
        <end position="492"/>
    </location>
</feature>
<protein>
    <submittedName>
        <fullName evidence="9">RagB/SusD family nutrient uptake outer membrane protein</fullName>
    </submittedName>
</protein>
<evidence type="ECO:0000313" key="9">
    <source>
        <dbReference type="EMBL" id="MRS60628.1"/>
    </source>
</evidence>
<keyword evidence="5" id="KW-0998">Cell outer membrane</keyword>
<evidence type="ECO:0000256" key="5">
    <source>
        <dbReference type="ARBA" id="ARBA00023237"/>
    </source>
</evidence>
<name>A0A7K0EGP8_9BACT</name>
<reference evidence="9 10" key="1">
    <citation type="journal article" date="2018" name="Antonie Van Leeuwenhoek">
        <title>Larkinella terrae sp. nov., isolated from soil on Jeju Island, South Korea.</title>
        <authorList>
            <person name="Ten L.N."/>
            <person name="Jeon J."/>
            <person name="Park S.J."/>
            <person name="Park S."/>
            <person name="Lee S.Y."/>
            <person name="Kim M.K."/>
            <person name="Jung H.Y."/>
        </authorList>
    </citation>
    <scope>NUCLEOTIDE SEQUENCE [LARGE SCALE GENOMIC DNA]</scope>
    <source>
        <strain evidence="9 10">KCTC 52001</strain>
    </source>
</reference>
<evidence type="ECO:0000256" key="4">
    <source>
        <dbReference type="ARBA" id="ARBA00023136"/>
    </source>
</evidence>
<feature type="domain" description="SusD-like N-terminal" evidence="8">
    <location>
        <begin position="56"/>
        <end position="221"/>
    </location>
</feature>
<dbReference type="Gene3D" id="1.25.40.390">
    <property type="match status" value="1"/>
</dbReference>
<dbReference type="AlphaFoldDB" id="A0A7K0EGP8"/>
<dbReference type="PROSITE" id="PS51257">
    <property type="entry name" value="PROKAR_LIPOPROTEIN"/>
    <property type="match status" value="1"/>
</dbReference>
<accession>A0A7K0EGP8</accession>
<feature type="chain" id="PRO_5029532937" evidence="6">
    <location>
        <begin position="20"/>
        <end position="492"/>
    </location>
</feature>
<dbReference type="EMBL" id="WJXZ01000002">
    <property type="protein sequence ID" value="MRS60628.1"/>
    <property type="molecule type" value="Genomic_DNA"/>
</dbReference>
<dbReference type="InterPro" id="IPR012944">
    <property type="entry name" value="SusD_RagB_dom"/>
</dbReference>
<evidence type="ECO:0000256" key="3">
    <source>
        <dbReference type="ARBA" id="ARBA00022729"/>
    </source>
</evidence>
<comment type="subcellular location">
    <subcellularLocation>
        <location evidence="1">Cell outer membrane</location>
    </subcellularLocation>
</comment>
<gene>
    <name evidence="9" type="ORF">GJJ30_04930</name>
</gene>
<comment type="caution">
    <text evidence="9">The sequence shown here is derived from an EMBL/GenBank/DDBJ whole genome shotgun (WGS) entry which is preliminary data.</text>
</comment>
<dbReference type="Pfam" id="PF14322">
    <property type="entry name" value="SusD-like_3"/>
    <property type="match status" value="1"/>
</dbReference>
<organism evidence="9 10">
    <name type="scientific">Larkinella terrae</name>
    <dbReference type="NCBI Taxonomy" id="2025311"/>
    <lineage>
        <taxon>Bacteria</taxon>
        <taxon>Pseudomonadati</taxon>
        <taxon>Bacteroidota</taxon>
        <taxon>Cytophagia</taxon>
        <taxon>Cytophagales</taxon>
        <taxon>Spirosomataceae</taxon>
        <taxon>Larkinella</taxon>
    </lineage>
</organism>
<dbReference type="OrthoDB" id="636214at2"/>
<dbReference type="InterPro" id="IPR011990">
    <property type="entry name" value="TPR-like_helical_dom_sf"/>
</dbReference>
<dbReference type="SUPFAM" id="SSF48452">
    <property type="entry name" value="TPR-like"/>
    <property type="match status" value="1"/>
</dbReference>
<dbReference type="RefSeq" id="WP_154173779.1">
    <property type="nucleotide sequence ID" value="NZ_WJXZ01000002.1"/>
</dbReference>
<evidence type="ECO:0000256" key="1">
    <source>
        <dbReference type="ARBA" id="ARBA00004442"/>
    </source>
</evidence>
<evidence type="ECO:0000313" key="10">
    <source>
        <dbReference type="Proteomes" id="UP000441754"/>
    </source>
</evidence>
<comment type="similarity">
    <text evidence="2">Belongs to the SusD family.</text>
</comment>
<dbReference type="CDD" id="cd08977">
    <property type="entry name" value="SusD"/>
    <property type="match status" value="1"/>
</dbReference>
<keyword evidence="10" id="KW-1185">Reference proteome</keyword>
<dbReference type="GO" id="GO:0009279">
    <property type="term" value="C:cell outer membrane"/>
    <property type="evidence" value="ECO:0007669"/>
    <property type="project" value="UniProtKB-SubCell"/>
</dbReference>